<name>A0A0H3H691_KLEM8</name>
<dbReference type="KEGG" id="kox:KOX_15560"/>
<dbReference type="PATRIC" id="fig|1006551.4.peg.3118"/>
<dbReference type="HOGENOM" id="CLU_256563_0_0_6"/>
<dbReference type="RefSeq" id="WP_014228584.1">
    <property type="nucleotide sequence ID" value="NC_016612.1"/>
</dbReference>
<proteinExistence type="predicted"/>
<accession>A0A0H3H691</accession>
<protein>
    <submittedName>
        <fullName evidence="1">Flagellar biosynthesis, cell-distal portion of basal-body rod</fullName>
    </submittedName>
</protein>
<evidence type="ECO:0000313" key="2">
    <source>
        <dbReference type="Proteomes" id="UP000007843"/>
    </source>
</evidence>
<evidence type="ECO:0000313" key="1">
    <source>
        <dbReference type="EMBL" id="AEX04836.1"/>
    </source>
</evidence>
<reference evidence="1 2" key="1">
    <citation type="journal article" date="2012" name="J. Bacteriol.">
        <title>Complete genome sequence of Klebsiella oxytoca KCTC 1686, used in production of 2,3-butanediol.</title>
        <authorList>
            <person name="Shin S.H."/>
            <person name="Kim S."/>
            <person name="Kim J.Y."/>
            <person name="Lee S."/>
            <person name="Um Y."/>
            <person name="Oh M.K."/>
            <person name="Kim Y.R."/>
            <person name="Lee J."/>
            <person name="Yang K.S."/>
        </authorList>
    </citation>
    <scope>NUCLEOTIDE SEQUENCE [LARGE SCALE GENOMIC DNA]</scope>
    <source>
        <strain evidence="2">ATCC 8724 / DSM 4798 / JCM 20051 / NBRC 3318 / NRRL B-199 / KCTC 1686</strain>
    </source>
</reference>
<keyword evidence="1" id="KW-0966">Cell projection</keyword>
<gene>
    <name evidence="1" type="ordered locus">KOX_15560</name>
</gene>
<keyword evidence="1" id="KW-0969">Cilium</keyword>
<organism evidence="1 2">
    <name type="scientific">Klebsiella michiganensis (strain ATCC 8724 / DSM 4798 / JCM 20051 / NBRC 3318 / NRRL B-199 / KCTC 1686 / BUCSAV 143 / CCM 1901)</name>
    <dbReference type="NCBI Taxonomy" id="1006551"/>
    <lineage>
        <taxon>Bacteria</taxon>
        <taxon>Pseudomonadati</taxon>
        <taxon>Pseudomonadota</taxon>
        <taxon>Gammaproteobacteria</taxon>
        <taxon>Enterobacterales</taxon>
        <taxon>Enterobacteriaceae</taxon>
        <taxon>Klebsiella/Raoultella group</taxon>
        <taxon>Klebsiella</taxon>
    </lineage>
</organism>
<keyword evidence="1" id="KW-0282">Flagellum</keyword>
<sequence>MAADELNPPLGTTTPEIFMDNVKRADELVNGPAGTVDDRGGEPLDTWRQMMAKNDEVRQNIIPLGKQYVDLPTAQADIANIPTGSFVFVRSAEDSRIANEYQNVAGTLTATGKFFMSGEGVLQAMSPAVKSAGYAALRANAAALKTTAPEMQTRLRVSSDFTQILATKNFDGTVDVAFSADYADPVMLKLGHAAWSSTFSNCTITVTGNGRKLFERVFFGGESLENGVLTTPYQEFALSAFTVSSSAKQPNGWTLYMTGTLPGPLPSDTSRMIRDRSLSVASLLPGGGGTATTDGVSYNATTSRLEFTVMSAGITAAGFEDTAAGAESYMWSLYAGMLLSQQTSATQDRPEYFVFFSDAGAVTVTATDKISTSFTVWKKPVTAPSESRSVKNAADISATRDDLIKTLIRENNEKMNTFSAHQGAYRITGAVAAYSASIPFNSVLNLSGLFLATNFYRSVISISDSTGTVKEITILDGEEITAGAISTPYQDFTIDPTVASSLTTIGNGVAVGFKVSLPGALPTDTTRIIRTRDGSLSGAHIDLINSATTDSVTYKASTGELLILAMSTNITAAGMTVTLENALAYVLDKYRNTVFSQKTATAVSKPMVTQFAVNPGTLTVTSTDSVNIYLSFDLFARPGESAASSAYKRFSTVVKNNLPVALTNVPIELKCSFAPGEAVSDQYIVVEDENGNAFLPQWSDAPDFNRRRNGSLGYWGDGSLRAGSLVIMDSLAAGVSKKYNIRVYTVRQRYSIYSRAVRESSTSLRVSADDGTTLTFDSYRNWLPYKLGSGGKDYTSIAEFVLTRRAGAGGAATDFSAMATNDPTASYRIVSDGPVFTEVETISYSQISATYPEFSSQFLKFTTRTKVFQNGMIKTENVMAVDKAIPADVLFGVRMRMNLISTAAKTTKANHNVLWSDNSAKQSLSLIYANGNARRDTTETMPVYNVASATTGNTSYARQDGGAVSPFTTTGAVPQGWAWSNGFLINVKEQAANNDDLANRVQNPPVGFVARNTTTQYARTRALMNHIGDIVEGYTDWWDNEATATDTGNGVINTLGGKIVAMVRSGKGDFNSVYALFEAHADAHYGGVTNINIGEAVDLKGLQFISRTITPVVWWLYKLAVKNGDTAKQAALKTAIGNLANTAKIQYGGTQNGNSNFYAAAFRLWAMAFAVGLDTDGSYKTNMDRIDTLYTDATATGFANVKNIITDNKNESVSAARYLAYQSYAMNNYVLGCRAAGRTPVVDMTTTWLNAISAAGGLSEFDYCIAESRRGTPTTVAFFPSLLAFNGDLSTVEACHRLLDGFDEYASGWNGIEYRLWDLEYQVVRQTSFSEFGFMVNVFTDAYMEWWFLNN</sequence>
<dbReference type="Proteomes" id="UP000007843">
    <property type="component" value="Chromosome"/>
</dbReference>
<dbReference type="EMBL" id="CP003218">
    <property type="protein sequence ID" value="AEX04836.1"/>
    <property type="molecule type" value="Genomic_DNA"/>
</dbReference>